<keyword evidence="2" id="KW-1185">Reference proteome</keyword>
<keyword evidence="1" id="KW-0670">Pyruvate</keyword>
<gene>
    <name evidence="1" type="ORF">G2W53_032562</name>
</gene>
<name>A0A834SXK6_9FABA</name>
<protein>
    <submittedName>
        <fullName evidence="1">Dihydrolipoyllysine-residue acetyltransferase component 1 of pyruvate dehydrogenase complex, mitochondrial</fullName>
    </submittedName>
</protein>
<evidence type="ECO:0000313" key="2">
    <source>
        <dbReference type="Proteomes" id="UP000634136"/>
    </source>
</evidence>
<keyword evidence="1" id="KW-0808">Transferase</keyword>
<dbReference type="EMBL" id="JAAIUW010000010">
    <property type="protein sequence ID" value="KAF7811586.1"/>
    <property type="molecule type" value="Genomic_DNA"/>
</dbReference>
<sequence length="65" mass="7160">MALSRLRRPLISRAPSLLKARVLSSSSYASTRSLYGYLFYFLLFAGNELGAGHEPLSLGCLILLQ</sequence>
<reference evidence="1" key="1">
    <citation type="submission" date="2020-09" db="EMBL/GenBank/DDBJ databases">
        <title>Genome-Enabled Discovery of Anthraquinone Biosynthesis in Senna tora.</title>
        <authorList>
            <person name="Kang S.-H."/>
            <person name="Pandey R.P."/>
            <person name="Lee C.-M."/>
            <person name="Sim J.-S."/>
            <person name="Jeong J.-T."/>
            <person name="Choi B.-S."/>
            <person name="Jung M."/>
            <person name="Ginzburg D."/>
            <person name="Zhao K."/>
            <person name="Won S.Y."/>
            <person name="Oh T.-J."/>
            <person name="Yu Y."/>
            <person name="Kim N.-H."/>
            <person name="Lee O.R."/>
            <person name="Lee T.-H."/>
            <person name="Bashyal P."/>
            <person name="Kim T.-S."/>
            <person name="Lee W.-H."/>
            <person name="Kawkins C."/>
            <person name="Kim C.-K."/>
            <person name="Kim J.S."/>
            <person name="Ahn B.O."/>
            <person name="Rhee S.Y."/>
            <person name="Sohng J.K."/>
        </authorList>
    </citation>
    <scope>NUCLEOTIDE SEQUENCE</scope>
    <source>
        <tissue evidence="1">Leaf</tissue>
    </source>
</reference>
<comment type="caution">
    <text evidence="1">The sequence shown here is derived from an EMBL/GenBank/DDBJ whole genome shotgun (WGS) entry which is preliminary data.</text>
</comment>
<evidence type="ECO:0000313" key="1">
    <source>
        <dbReference type="EMBL" id="KAF7811586.1"/>
    </source>
</evidence>
<dbReference type="GO" id="GO:0016740">
    <property type="term" value="F:transferase activity"/>
    <property type="evidence" value="ECO:0007669"/>
    <property type="project" value="UniProtKB-KW"/>
</dbReference>
<accession>A0A834SXK6</accession>
<dbReference type="Proteomes" id="UP000634136">
    <property type="component" value="Unassembled WGS sequence"/>
</dbReference>
<organism evidence="1 2">
    <name type="scientific">Senna tora</name>
    <dbReference type="NCBI Taxonomy" id="362788"/>
    <lineage>
        <taxon>Eukaryota</taxon>
        <taxon>Viridiplantae</taxon>
        <taxon>Streptophyta</taxon>
        <taxon>Embryophyta</taxon>
        <taxon>Tracheophyta</taxon>
        <taxon>Spermatophyta</taxon>
        <taxon>Magnoliopsida</taxon>
        <taxon>eudicotyledons</taxon>
        <taxon>Gunneridae</taxon>
        <taxon>Pentapetalae</taxon>
        <taxon>rosids</taxon>
        <taxon>fabids</taxon>
        <taxon>Fabales</taxon>
        <taxon>Fabaceae</taxon>
        <taxon>Caesalpinioideae</taxon>
        <taxon>Cassia clade</taxon>
        <taxon>Senna</taxon>
    </lineage>
</organism>
<dbReference type="AlphaFoldDB" id="A0A834SXK6"/>
<proteinExistence type="predicted"/>